<feature type="region of interest" description="Disordered" evidence="1">
    <location>
        <begin position="32"/>
        <end position="53"/>
    </location>
</feature>
<evidence type="ECO:0008006" key="5">
    <source>
        <dbReference type="Google" id="ProtNLM"/>
    </source>
</evidence>
<feature type="transmembrane region" description="Helical" evidence="2">
    <location>
        <begin position="132"/>
        <end position="163"/>
    </location>
</feature>
<proteinExistence type="predicted"/>
<dbReference type="AlphaFoldDB" id="L9WP10"/>
<feature type="transmembrane region" description="Helical" evidence="2">
    <location>
        <begin position="73"/>
        <end position="91"/>
    </location>
</feature>
<comment type="caution">
    <text evidence="3">The sequence shown here is derived from an EMBL/GenBank/DDBJ whole genome shotgun (WGS) entry which is preliminary data.</text>
</comment>
<organism evidence="3 4">
    <name type="scientific">Natronolimnohabitans innermongolicus JCM 12255</name>
    <dbReference type="NCBI Taxonomy" id="1227499"/>
    <lineage>
        <taxon>Archaea</taxon>
        <taxon>Methanobacteriati</taxon>
        <taxon>Methanobacteriota</taxon>
        <taxon>Stenosarchaea group</taxon>
        <taxon>Halobacteria</taxon>
        <taxon>Halobacteriales</taxon>
        <taxon>Natrialbaceae</taxon>
        <taxon>Natronolimnohabitans</taxon>
    </lineage>
</organism>
<reference evidence="3 4" key="1">
    <citation type="journal article" date="2014" name="PLoS Genet.">
        <title>Phylogenetically driven sequencing of extremely halophilic archaea reveals strategies for static and dynamic osmo-response.</title>
        <authorList>
            <person name="Becker E.A."/>
            <person name="Seitzer P.M."/>
            <person name="Tritt A."/>
            <person name="Larsen D."/>
            <person name="Krusor M."/>
            <person name="Yao A.I."/>
            <person name="Wu D."/>
            <person name="Madern D."/>
            <person name="Eisen J.A."/>
            <person name="Darling A.E."/>
            <person name="Facciotti M.T."/>
        </authorList>
    </citation>
    <scope>NUCLEOTIDE SEQUENCE [LARGE SCALE GENOMIC DNA]</scope>
    <source>
        <strain evidence="3 4">JCM 12255</strain>
    </source>
</reference>
<keyword evidence="2" id="KW-0472">Membrane</keyword>
<feature type="transmembrane region" description="Helical" evidence="2">
    <location>
        <begin position="245"/>
        <end position="265"/>
    </location>
</feature>
<evidence type="ECO:0000256" key="1">
    <source>
        <dbReference type="SAM" id="MobiDB-lite"/>
    </source>
</evidence>
<sequence>MSDARSVRYGLEAGRRFVRRLSKRRPVAYQNGNHSRRRTAVMDEASSGDSTPARSLRDRLEWAVATYRAHPELLLPFSVVAVLGVVLEVSLELLEELVDVGADLTVRIATDVYDVVLSESVPNELLSVLEEVLWLFVVGVAGNAFLTAVLASLAFGIAALVAADATANRTRSLTERTGVAARRLPALIAAGVVAAGLVGVGLALLVVPGLYLAMRVALAAPAIVLDDLGPIEGLRAGWKASDGRFFEVGALIAFVAIGGVLAALIPYVGVLVVAVGVVPLYALAVTRCYVSERDSRTAVE</sequence>
<gene>
    <name evidence="3" type="ORF">C493_17871</name>
</gene>
<keyword evidence="2" id="KW-0812">Transmembrane</keyword>
<evidence type="ECO:0000313" key="3">
    <source>
        <dbReference type="EMBL" id="ELY51204.1"/>
    </source>
</evidence>
<evidence type="ECO:0000256" key="2">
    <source>
        <dbReference type="SAM" id="Phobius"/>
    </source>
</evidence>
<evidence type="ECO:0000313" key="4">
    <source>
        <dbReference type="Proteomes" id="UP000011602"/>
    </source>
</evidence>
<keyword evidence="2" id="KW-1133">Transmembrane helix</keyword>
<feature type="transmembrane region" description="Helical" evidence="2">
    <location>
        <begin position="184"/>
        <end position="206"/>
    </location>
</feature>
<dbReference type="eggNOG" id="arCOG03934">
    <property type="taxonomic scope" value="Archaea"/>
</dbReference>
<dbReference type="EMBL" id="AOHZ01000082">
    <property type="protein sequence ID" value="ELY51204.1"/>
    <property type="molecule type" value="Genomic_DNA"/>
</dbReference>
<dbReference type="Proteomes" id="UP000011602">
    <property type="component" value="Unassembled WGS sequence"/>
</dbReference>
<name>L9WP10_9EURY</name>
<keyword evidence="4" id="KW-1185">Reference proteome</keyword>
<accession>L9WP10</accession>
<protein>
    <recommendedName>
        <fullName evidence="5">Glycerophosphoryl diester phosphodiesterase membrane domain-containing protein</fullName>
    </recommendedName>
</protein>